<gene>
    <name evidence="8" type="ORF">BEU00_00865</name>
</gene>
<accession>A0A1J5TQ46</accession>
<evidence type="ECO:0000313" key="9">
    <source>
        <dbReference type="Proteomes" id="UP000183138"/>
    </source>
</evidence>
<dbReference type="InterPro" id="IPR051258">
    <property type="entry name" value="Diverse_Substrate_Transporter"/>
</dbReference>
<protein>
    <recommendedName>
        <fullName evidence="7">EamA domain-containing protein</fullName>
    </recommendedName>
</protein>
<feature type="transmembrane region" description="Helical" evidence="6">
    <location>
        <begin position="183"/>
        <end position="204"/>
    </location>
</feature>
<feature type="transmembrane region" description="Helical" evidence="6">
    <location>
        <begin position="73"/>
        <end position="95"/>
    </location>
</feature>
<feature type="transmembrane region" description="Helical" evidence="6">
    <location>
        <begin position="277"/>
        <end position="295"/>
    </location>
</feature>
<keyword evidence="5 6" id="KW-0472">Membrane</keyword>
<keyword evidence="2" id="KW-1003">Cell membrane</keyword>
<evidence type="ECO:0000256" key="1">
    <source>
        <dbReference type="ARBA" id="ARBA00004651"/>
    </source>
</evidence>
<dbReference type="GO" id="GO:0005886">
    <property type="term" value="C:plasma membrane"/>
    <property type="evidence" value="ECO:0007669"/>
    <property type="project" value="UniProtKB-SubCell"/>
</dbReference>
<feature type="domain" description="EamA" evidence="7">
    <location>
        <begin position="5"/>
        <end position="141"/>
    </location>
</feature>
<sequence>MKQKATIALFIVTIIWGCTFLWLKRALDSADSSTSSQTNVVATLFVTLRFGLTLPIFLYFTPSIRKNLRDYRSWYDGSILAFFMLGGFVFQMMGLEGITPAVSAFLTSLYVIFTALILAYLAGRFQSKSLLFGVLLATFGAGYIQGPPELHYDIAEWLTILCALMFAGHIIFTDIITKRIDPLTVTFTSIAISTLMALFLLNFFLLQNESNVNIYRMVVDTDFLVPLLLSSFFGTYVALSLVNYYQKYIDPVRAAILYALEPVWATIFAVGSGVTEFNFWLLIGGSCLLIGNLIAELGNQRVSE</sequence>
<feature type="transmembrane region" description="Helical" evidence="6">
    <location>
        <begin position="7"/>
        <end position="27"/>
    </location>
</feature>
<comment type="subcellular location">
    <subcellularLocation>
        <location evidence="1">Cell membrane</location>
        <topology evidence="1">Multi-pass membrane protein</topology>
    </subcellularLocation>
</comment>
<dbReference type="InterPro" id="IPR000620">
    <property type="entry name" value="EamA_dom"/>
</dbReference>
<evidence type="ECO:0000256" key="2">
    <source>
        <dbReference type="ARBA" id="ARBA00022475"/>
    </source>
</evidence>
<dbReference type="Pfam" id="PF00892">
    <property type="entry name" value="EamA"/>
    <property type="match status" value="2"/>
</dbReference>
<feature type="transmembrane region" description="Helical" evidence="6">
    <location>
        <begin position="101"/>
        <end position="122"/>
    </location>
</feature>
<dbReference type="SUPFAM" id="SSF103481">
    <property type="entry name" value="Multidrug resistance efflux transporter EmrE"/>
    <property type="match status" value="2"/>
</dbReference>
<evidence type="ECO:0000313" key="8">
    <source>
        <dbReference type="EMBL" id="OIR23049.1"/>
    </source>
</evidence>
<dbReference type="PANTHER" id="PTHR42920:SF5">
    <property type="entry name" value="EAMA DOMAIN-CONTAINING PROTEIN"/>
    <property type="match status" value="1"/>
</dbReference>
<keyword evidence="4 6" id="KW-1133">Transmembrane helix</keyword>
<feature type="transmembrane region" description="Helical" evidence="6">
    <location>
        <begin position="224"/>
        <end position="245"/>
    </location>
</feature>
<dbReference type="Proteomes" id="UP000183138">
    <property type="component" value="Unassembled WGS sequence"/>
</dbReference>
<dbReference type="InterPro" id="IPR037185">
    <property type="entry name" value="EmrE-like"/>
</dbReference>
<name>A0A1J5TQ46_9ARCH</name>
<proteinExistence type="predicted"/>
<feature type="domain" description="EamA" evidence="7">
    <location>
        <begin position="155"/>
        <end position="293"/>
    </location>
</feature>
<feature type="transmembrane region" description="Helical" evidence="6">
    <location>
        <begin position="129"/>
        <end position="145"/>
    </location>
</feature>
<keyword evidence="3 6" id="KW-0812">Transmembrane</keyword>
<reference evidence="8 9" key="1">
    <citation type="submission" date="2016-08" db="EMBL/GenBank/DDBJ databases">
        <title>New Insights into Marine Group III Euryarchaeota, from dark to light.</title>
        <authorList>
            <person name="Haro-Moreno J.M."/>
            <person name="Rodriguez-Valera F."/>
            <person name="Lopez-Garcia P."/>
            <person name="Moreira D."/>
            <person name="Martin-Cuadrado A.B."/>
        </authorList>
    </citation>
    <scope>NUCLEOTIDE SEQUENCE [LARGE SCALE GENOMIC DNA]</scope>
    <source>
        <strain evidence="8">CG-Epi3</strain>
    </source>
</reference>
<organism evidence="8 9">
    <name type="scientific">Marine Group III euryarchaeote CG-Epi3</name>
    <dbReference type="NCBI Taxonomy" id="1888997"/>
    <lineage>
        <taxon>Archaea</taxon>
        <taxon>Methanobacteriati</taxon>
        <taxon>Thermoplasmatota</taxon>
        <taxon>Thermoplasmata</taxon>
        <taxon>Candidatus Thermoprofundales</taxon>
    </lineage>
</organism>
<dbReference type="AlphaFoldDB" id="A0A1J5TQ46"/>
<feature type="transmembrane region" description="Helical" evidence="6">
    <location>
        <begin position="252"/>
        <end position="271"/>
    </location>
</feature>
<evidence type="ECO:0000259" key="7">
    <source>
        <dbReference type="Pfam" id="PF00892"/>
    </source>
</evidence>
<evidence type="ECO:0000256" key="3">
    <source>
        <dbReference type="ARBA" id="ARBA00022692"/>
    </source>
</evidence>
<feature type="transmembrane region" description="Helical" evidence="6">
    <location>
        <begin position="39"/>
        <end position="61"/>
    </location>
</feature>
<comment type="caution">
    <text evidence="8">The sequence shown here is derived from an EMBL/GenBank/DDBJ whole genome shotgun (WGS) entry which is preliminary data.</text>
</comment>
<evidence type="ECO:0000256" key="4">
    <source>
        <dbReference type="ARBA" id="ARBA00022989"/>
    </source>
</evidence>
<feature type="transmembrane region" description="Helical" evidence="6">
    <location>
        <begin position="157"/>
        <end position="176"/>
    </location>
</feature>
<evidence type="ECO:0000256" key="6">
    <source>
        <dbReference type="SAM" id="Phobius"/>
    </source>
</evidence>
<evidence type="ECO:0000256" key="5">
    <source>
        <dbReference type="ARBA" id="ARBA00023136"/>
    </source>
</evidence>
<dbReference type="EMBL" id="MIYY01000025">
    <property type="protein sequence ID" value="OIR23049.1"/>
    <property type="molecule type" value="Genomic_DNA"/>
</dbReference>
<dbReference type="PANTHER" id="PTHR42920">
    <property type="entry name" value="OS03G0707200 PROTEIN-RELATED"/>
    <property type="match status" value="1"/>
</dbReference>